<gene>
    <name evidence="9" type="ORF">MHBO_002085</name>
</gene>
<dbReference type="EMBL" id="JBDODL010000658">
    <property type="protein sequence ID" value="MES1920417.1"/>
    <property type="molecule type" value="Genomic_DNA"/>
</dbReference>
<keyword evidence="6 7" id="KW-0472">Membrane</keyword>
<evidence type="ECO:0000256" key="3">
    <source>
        <dbReference type="ARBA" id="ARBA00022475"/>
    </source>
</evidence>
<protein>
    <recommendedName>
        <fullName evidence="7">Amino acid transporter</fullName>
    </recommendedName>
</protein>
<keyword evidence="5 7" id="KW-1133">Transmembrane helix</keyword>
<feature type="non-terminal residue" evidence="9">
    <location>
        <position position="1"/>
    </location>
</feature>
<comment type="similarity">
    <text evidence="7">Belongs to the dicarboxylate/amino acid:cation symporter (DAACS) (TC 2.A.23) family.</text>
</comment>
<dbReference type="PANTHER" id="PTHR42865:SF7">
    <property type="entry name" value="PROTON_GLUTAMATE-ASPARTATE SYMPORTER"/>
    <property type="match status" value="1"/>
</dbReference>
<feature type="signal peptide" evidence="8">
    <location>
        <begin position="1"/>
        <end position="25"/>
    </location>
</feature>
<evidence type="ECO:0000256" key="7">
    <source>
        <dbReference type="RuleBase" id="RU361216"/>
    </source>
</evidence>
<keyword evidence="8" id="KW-0732">Signal</keyword>
<dbReference type="SUPFAM" id="SSF118215">
    <property type="entry name" value="Proton glutamate symport protein"/>
    <property type="match status" value="1"/>
</dbReference>
<feature type="transmembrane region" description="Helical" evidence="7">
    <location>
        <begin position="111"/>
        <end position="132"/>
    </location>
</feature>
<feature type="transmembrane region" description="Helical" evidence="7">
    <location>
        <begin position="147"/>
        <end position="169"/>
    </location>
</feature>
<keyword evidence="10" id="KW-1185">Reference proteome</keyword>
<comment type="caution">
    <text evidence="9">The sequence shown here is derived from an EMBL/GenBank/DDBJ whole genome shotgun (WGS) entry which is preliminary data.</text>
</comment>
<evidence type="ECO:0000313" key="10">
    <source>
        <dbReference type="Proteomes" id="UP001439008"/>
    </source>
</evidence>
<keyword evidence="7" id="KW-0769">Symport</keyword>
<name>A0ABV2AL76_9EUKA</name>
<feature type="chain" id="PRO_5046475014" description="Amino acid transporter" evidence="8">
    <location>
        <begin position="26"/>
        <end position="334"/>
    </location>
</feature>
<comment type="caution">
    <text evidence="7">Lacks conserved residue(s) required for the propagation of feature annotation.</text>
</comment>
<evidence type="ECO:0000256" key="2">
    <source>
        <dbReference type="ARBA" id="ARBA00022448"/>
    </source>
</evidence>
<accession>A0ABV2AL76</accession>
<organism evidence="9 10">
    <name type="scientific">Bonamia ostreae</name>
    <dbReference type="NCBI Taxonomy" id="126728"/>
    <lineage>
        <taxon>Eukaryota</taxon>
        <taxon>Sar</taxon>
        <taxon>Rhizaria</taxon>
        <taxon>Endomyxa</taxon>
        <taxon>Ascetosporea</taxon>
        <taxon>Haplosporida</taxon>
        <taxon>Bonamia</taxon>
    </lineage>
</organism>
<dbReference type="Gene3D" id="1.10.3860.10">
    <property type="entry name" value="Sodium:dicarboxylate symporter"/>
    <property type="match status" value="1"/>
</dbReference>
<dbReference type="InterPro" id="IPR036458">
    <property type="entry name" value="Na:dicarbo_symporter_sf"/>
</dbReference>
<keyword evidence="2 7" id="KW-0813">Transport</keyword>
<evidence type="ECO:0000256" key="1">
    <source>
        <dbReference type="ARBA" id="ARBA00004651"/>
    </source>
</evidence>
<reference evidence="9 10" key="1">
    <citation type="journal article" date="2024" name="BMC Biol.">
        <title>Comparative genomics of Ascetosporea gives new insight into the evolutionary basis for animal parasitism in Rhizaria.</title>
        <authorList>
            <person name="Hiltunen Thoren M."/>
            <person name="Onut-Brannstrom I."/>
            <person name="Alfjorden A."/>
            <person name="Peckova H."/>
            <person name="Swords F."/>
            <person name="Hooper C."/>
            <person name="Holzer A.S."/>
            <person name="Bass D."/>
            <person name="Burki F."/>
        </authorList>
    </citation>
    <scope>NUCLEOTIDE SEQUENCE [LARGE SCALE GENOMIC DNA]</scope>
    <source>
        <strain evidence="9">20-A016</strain>
    </source>
</reference>
<evidence type="ECO:0000256" key="4">
    <source>
        <dbReference type="ARBA" id="ARBA00022692"/>
    </source>
</evidence>
<dbReference type="Proteomes" id="UP001439008">
    <property type="component" value="Unassembled WGS sequence"/>
</dbReference>
<proteinExistence type="inferred from homology"/>
<comment type="subcellular location">
    <subcellularLocation>
        <location evidence="1">Cell membrane</location>
        <topology evidence="1">Multi-pass membrane protein</topology>
    </subcellularLocation>
    <subcellularLocation>
        <location evidence="7">Membrane</location>
        <topology evidence="7">Multi-pass membrane protein</topology>
    </subcellularLocation>
</comment>
<evidence type="ECO:0000256" key="8">
    <source>
        <dbReference type="SAM" id="SignalP"/>
    </source>
</evidence>
<dbReference type="PANTHER" id="PTHR42865">
    <property type="entry name" value="PROTON/GLUTAMATE-ASPARTATE SYMPORTER"/>
    <property type="match status" value="1"/>
</dbReference>
<keyword evidence="3" id="KW-1003">Cell membrane</keyword>
<evidence type="ECO:0000256" key="6">
    <source>
        <dbReference type="ARBA" id="ARBA00023136"/>
    </source>
</evidence>
<evidence type="ECO:0000313" key="9">
    <source>
        <dbReference type="EMBL" id="MES1920417.1"/>
    </source>
</evidence>
<sequence>GFVLLSVFVNTITIVVMKFLDPSEGIDIESIGGQINIDSNSTLIGVAEMIRKIAFYIVPENFVNSLIQNNVMGTLVIVCFIAKNMAAFSKTKGIKSFQSFIDISLSSVKEMLFPILLMTPFGVFSILCVQMVKTKDLMIFFRMSNYYFVYLIANTIFMLFLISIQILLIRWEFFVYAKKLIKPTLKGFAIASSAAVLPEIIDSISENNESENKAIFFLSLANTLQKTSTNIYFMVTVNFVTKVMGKPLSLTGQIILAAINIPMTMACPPVPMASAVYLGIFVQLFDLKMTPIMLSLFIAADPLMDRLQTFFNVCGNFLLYKICLSFSKWWDRRK</sequence>
<dbReference type="InterPro" id="IPR001991">
    <property type="entry name" value="Na-dicarboxylate_symporter"/>
</dbReference>
<dbReference type="Pfam" id="PF00375">
    <property type="entry name" value="SDF"/>
    <property type="match status" value="1"/>
</dbReference>
<evidence type="ECO:0000256" key="5">
    <source>
        <dbReference type="ARBA" id="ARBA00022989"/>
    </source>
</evidence>
<keyword evidence="4 7" id="KW-0812">Transmembrane</keyword>